<feature type="transmembrane region" description="Helical" evidence="3">
    <location>
        <begin position="6"/>
        <end position="27"/>
    </location>
</feature>
<dbReference type="RefSeq" id="WP_234925977.1">
    <property type="nucleotide sequence ID" value="NZ_JAGGJX010000001.1"/>
</dbReference>
<comment type="similarity">
    <text evidence="1">Belongs to the peptidase U4 family.</text>
</comment>
<dbReference type="GO" id="GO:0016787">
    <property type="term" value="F:hydrolase activity"/>
    <property type="evidence" value="ECO:0007669"/>
    <property type="project" value="UniProtKB-KW"/>
</dbReference>
<keyword evidence="1" id="KW-0064">Aspartyl protease</keyword>
<dbReference type="EC" id="3.4.23.-" evidence="1"/>
<proteinExistence type="inferred from homology"/>
<evidence type="ECO:0000256" key="2">
    <source>
        <dbReference type="SAM" id="Coils"/>
    </source>
</evidence>
<dbReference type="Proteomes" id="UP000767291">
    <property type="component" value="Unassembled WGS sequence"/>
</dbReference>
<feature type="transmembrane region" description="Helical" evidence="3">
    <location>
        <begin position="58"/>
        <end position="77"/>
    </location>
</feature>
<dbReference type="Pfam" id="PF03419">
    <property type="entry name" value="Peptidase_U4"/>
    <property type="match status" value="1"/>
</dbReference>
<keyword evidence="1" id="KW-0645">Protease</keyword>
<dbReference type="InterPro" id="IPR005081">
    <property type="entry name" value="SpoIIGA"/>
</dbReference>
<name>A0ABS4EA24_9FIRM</name>
<keyword evidence="1 4" id="KW-0378">Hydrolase</keyword>
<keyword evidence="3" id="KW-1133">Transmembrane helix</keyword>
<feature type="transmembrane region" description="Helical" evidence="3">
    <location>
        <begin position="89"/>
        <end position="111"/>
    </location>
</feature>
<comment type="caution">
    <text evidence="4">The sequence shown here is derived from an EMBL/GenBank/DDBJ whole genome shotgun (WGS) entry which is preliminary data.</text>
</comment>
<evidence type="ECO:0000313" key="5">
    <source>
        <dbReference type="Proteomes" id="UP000767291"/>
    </source>
</evidence>
<keyword evidence="1" id="KW-0749">Sporulation</keyword>
<keyword evidence="1" id="KW-1003">Cell membrane</keyword>
<evidence type="ECO:0000256" key="3">
    <source>
        <dbReference type="SAM" id="Phobius"/>
    </source>
</evidence>
<protein>
    <recommendedName>
        <fullName evidence="1">Sporulation sigma-E factor-processing peptidase</fullName>
        <ecNumber evidence="1">3.4.23.-</ecNumber>
    </recommendedName>
    <alternativeName>
        <fullName evidence="1">Membrane-associated aspartic protease</fullName>
    </alternativeName>
    <alternativeName>
        <fullName evidence="1">Stage II sporulation protein GA</fullName>
    </alternativeName>
</protein>
<keyword evidence="1 3" id="KW-0472">Membrane</keyword>
<evidence type="ECO:0000256" key="1">
    <source>
        <dbReference type="PIRNR" id="PIRNR018571"/>
    </source>
</evidence>
<accession>A0ABS4EA24</accession>
<keyword evidence="5" id="KW-1185">Reference proteome</keyword>
<gene>
    <name evidence="4" type="ORF">J2Z43_001187</name>
</gene>
<evidence type="ECO:0000313" key="4">
    <source>
        <dbReference type="EMBL" id="MBP1854797.1"/>
    </source>
</evidence>
<dbReference type="PIRSF" id="PIRSF018571">
    <property type="entry name" value="SpoIIGA"/>
    <property type="match status" value="1"/>
</dbReference>
<dbReference type="PROSITE" id="PS51257">
    <property type="entry name" value="PROKAR_LIPOPROTEIN"/>
    <property type="match status" value="1"/>
</dbReference>
<dbReference type="EMBL" id="JAGGJX010000001">
    <property type="protein sequence ID" value="MBP1854797.1"/>
    <property type="molecule type" value="Genomic_DNA"/>
</dbReference>
<feature type="coiled-coil region" evidence="2">
    <location>
        <begin position="200"/>
        <end position="227"/>
    </location>
</feature>
<reference evidence="4 5" key="1">
    <citation type="submission" date="2021-03" db="EMBL/GenBank/DDBJ databases">
        <title>Genomic Encyclopedia of Type Strains, Phase IV (KMG-IV): sequencing the most valuable type-strain genomes for metagenomic binning, comparative biology and taxonomic classification.</title>
        <authorList>
            <person name="Goeker M."/>
        </authorList>
    </citation>
    <scope>NUCLEOTIDE SEQUENCE [LARGE SCALE GENOMIC DNA]</scope>
    <source>
        <strain evidence="4 5">DSM 1289</strain>
    </source>
</reference>
<keyword evidence="3" id="KW-0812">Transmembrane</keyword>
<sequence>MKQMYFEYYVLENLIVNYIIISCTSILTKKYNSLKNKILGASLGAIYAVAYLYPSLGILFTIPFKVLLMTFIIFVSFKHYGKRDFIKTSLVFYLVNVFISGTTYFIIYFTGISHMKISFLIVCAYASCELLKHIYKDIKMIKYIDNLTKSIRIKIFDNEFDCKALVDSGNMLKDPFSKSEVVMVDASVVKNMMPSFLMGVDYADLDIERAEEVIRDLDKEISKKVRLIPYKHAGSSESKIVLGFKADYIEVDDQKVGDIVLGIADLEESDYKAIMSPTLLPNI</sequence>
<organism evidence="4 5">
    <name type="scientific">Metaclostridioides mangenotii</name>
    <dbReference type="NCBI Taxonomy" id="1540"/>
    <lineage>
        <taxon>Bacteria</taxon>
        <taxon>Bacillati</taxon>
        <taxon>Bacillota</taxon>
        <taxon>Clostridia</taxon>
        <taxon>Peptostreptococcales</taxon>
        <taxon>Peptostreptococcaceae</taxon>
        <taxon>Metaclostridioides</taxon>
    </lineage>
</organism>
<comment type="subcellular location">
    <subcellularLocation>
        <location evidence="1">Cell membrane</location>
    </subcellularLocation>
</comment>
<keyword evidence="2" id="KW-0175">Coiled coil</keyword>
<comment type="function">
    <text evidence="1">Probable aspartic protease that is responsible for the proteolytic cleavage of the RNA polymerase sigma E factor (SigE/spoIIGB) to yield the active peptide in the mother cell during sporulation. Responds to a signal from the forespore that is triggered by the extracellular signal protein SpoIIR.</text>
</comment>